<evidence type="ECO:0000256" key="12">
    <source>
        <dbReference type="ARBA" id="ARBA00022989"/>
    </source>
</evidence>
<accession>A0A928KSS7</accession>
<dbReference type="SUPFAM" id="SSF81660">
    <property type="entry name" value="Metal cation-transporting ATPase, ATP-binding domain N"/>
    <property type="match status" value="1"/>
</dbReference>
<dbReference type="SFLD" id="SFLDS00003">
    <property type="entry name" value="Haloacid_Dehalogenase"/>
    <property type="match status" value="1"/>
</dbReference>
<dbReference type="InterPro" id="IPR008250">
    <property type="entry name" value="ATPase_P-typ_transduc_dom_A_sf"/>
</dbReference>
<evidence type="ECO:0000256" key="5">
    <source>
        <dbReference type="ARBA" id="ARBA00022568"/>
    </source>
</evidence>
<dbReference type="SUPFAM" id="SSF81665">
    <property type="entry name" value="Calcium ATPase, transmembrane domain M"/>
    <property type="match status" value="1"/>
</dbReference>
<dbReference type="FunFam" id="3.40.50.1000:FF:000028">
    <property type="entry name" value="Calcium-transporting P-type ATPase, putative"/>
    <property type="match status" value="1"/>
</dbReference>
<gene>
    <name evidence="17" type="ORF">E7512_01585</name>
</gene>
<dbReference type="Pfam" id="PF13246">
    <property type="entry name" value="Cation_ATPase"/>
    <property type="match status" value="1"/>
</dbReference>
<keyword evidence="12 15" id="KW-1133">Transmembrane helix</keyword>
<evidence type="ECO:0000256" key="11">
    <source>
        <dbReference type="ARBA" id="ARBA00022967"/>
    </source>
</evidence>
<dbReference type="InterPro" id="IPR001757">
    <property type="entry name" value="P_typ_ATPase"/>
</dbReference>
<comment type="caution">
    <text evidence="17">The sequence shown here is derived from an EMBL/GenBank/DDBJ whole genome shotgun (WGS) entry which is preliminary data.</text>
</comment>
<evidence type="ECO:0000313" key="18">
    <source>
        <dbReference type="Proteomes" id="UP000754750"/>
    </source>
</evidence>
<feature type="transmembrane region" description="Helical" evidence="15">
    <location>
        <begin position="807"/>
        <end position="828"/>
    </location>
</feature>
<dbReference type="InterPro" id="IPR036412">
    <property type="entry name" value="HAD-like_sf"/>
</dbReference>
<keyword evidence="4" id="KW-1003">Cell membrane</keyword>
<dbReference type="GO" id="GO:0005388">
    <property type="term" value="F:P-type calcium transporter activity"/>
    <property type="evidence" value="ECO:0007669"/>
    <property type="project" value="UniProtKB-EC"/>
</dbReference>
<keyword evidence="5" id="KW-0406">Ion transport</keyword>
<dbReference type="SFLD" id="SFLDG00002">
    <property type="entry name" value="C1.7:_P-type_atpase_like"/>
    <property type="match status" value="1"/>
</dbReference>
<dbReference type="InterPro" id="IPR023298">
    <property type="entry name" value="ATPase_P-typ_TM_dom_sf"/>
</dbReference>
<dbReference type="Gene3D" id="2.70.150.10">
    <property type="entry name" value="Calcium-transporting ATPase, cytoplasmic transduction domain A"/>
    <property type="match status" value="1"/>
</dbReference>
<proteinExistence type="inferred from homology"/>
<keyword evidence="5" id="KW-0813">Transport</keyword>
<dbReference type="InterPro" id="IPR006068">
    <property type="entry name" value="ATPase_P-typ_cation-transptr_C"/>
</dbReference>
<dbReference type="EMBL" id="SVNY01000001">
    <property type="protein sequence ID" value="MBE6832271.1"/>
    <property type="molecule type" value="Genomic_DNA"/>
</dbReference>
<dbReference type="GO" id="GO:0046872">
    <property type="term" value="F:metal ion binding"/>
    <property type="evidence" value="ECO:0007669"/>
    <property type="project" value="UniProtKB-KW"/>
</dbReference>
<dbReference type="InterPro" id="IPR006408">
    <property type="entry name" value="P-type_ATPase_IIB"/>
</dbReference>
<dbReference type="InterPro" id="IPR023299">
    <property type="entry name" value="ATPase_P-typ_cyto_dom_N"/>
</dbReference>
<keyword evidence="9" id="KW-0106">Calcium</keyword>
<feature type="transmembrane region" description="Helical" evidence="15">
    <location>
        <begin position="766"/>
        <end position="786"/>
    </location>
</feature>
<dbReference type="PRINTS" id="PR00119">
    <property type="entry name" value="CATATPASE"/>
</dbReference>
<feature type="transmembrane region" description="Helical" evidence="15">
    <location>
        <begin position="245"/>
        <end position="266"/>
    </location>
</feature>
<evidence type="ECO:0000256" key="6">
    <source>
        <dbReference type="ARBA" id="ARBA00022692"/>
    </source>
</evidence>
<evidence type="ECO:0000256" key="9">
    <source>
        <dbReference type="ARBA" id="ARBA00022837"/>
    </source>
</evidence>
<evidence type="ECO:0000256" key="1">
    <source>
        <dbReference type="ARBA" id="ARBA00004651"/>
    </source>
</evidence>
<feature type="transmembrane region" description="Helical" evidence="15">
    <location>
        <begin position="689"/>
        <end position="709"/>
    </location>
</feature>
<dbReference type="EC" id="7.2.2.10" evidence="3"/>
<evidence type="ECO:0000256" key="15">
    <source>
        <dbReference type="SAM" id="Phobius"/>
    </source>
</evidence>
<dbReference type="SFLD" id="SFLDF00027">
    <property type="entry name" value="p-type_atpase"/>
    <property type="match status" value="1"/>
</dbReference>
<feature type="transmembrane region" description="Helical" evidence="15">
    <location>
        <begin position="730"/>
        <end position="754"/>
    </location>
</feature>
<keyword evidence="5" id="KW-0109">Calcium transport</keyword>
<name>A0A928KSS7_9FIRM</name>
<dbReference type="InterPro" id="IPR044492">
    <property type="entry name" value="P_typ_ATPase_HD_dom"/>
</dbReference>
<dbReference type="SUPFAM" id="SSF81653">
    <property type="entry name" value="Calcium ATPase, transduction domain A"/>
    <property type="match status" value="1"/>
</dbReference>
<evidence type="ECO:0000256" key="4">
    <source>
        <dbReference type="ARBA" id="ARBA00022475"/>
    </source>
</evidence>
<keyword evidence="10" id="KW-0067">ATP-binding</keyword>
<dbReference type="Pfam" id="PF00122">
    <property type="entry name" value="E1-E2_ATPase"/>
    <property type="match status" value="1"/>
</dbReference>
<dbReference type="InterPro" id="IPR018303">
    <property type="entry name" value="ATPase_P-typ_P_site"/>
</dbReference>
<dbReference type="Pfam" id="PF00690">
    <property type="entry name" value="Cation_ATPase_N"/>
    <property type="match status" value="1"/>
</dbReference>
<feature type="transmembrane region" description="Helical" evidence="15">
    <location>
        <begin position="663"/>
        <end position="683"/>
    </location>
</feature>
<organism evidence="17 18">
    <name type="scientific">Faecalispora sporosphaeroides</name>
    <dbReference type="NCBI Taxonomy" id="1549"/>
    <lineage>
        <taxon>Bacteria</taxon>
        <taxon>Bacillati</taxon>
        <taxon>Bacillota</taxon>
        <taxon>Clostridia</taxon>
        <taxon>Eubacteriales</taxon>
        <taxon>Oscillospiraceae</taxon>
        <taxon>Faecalispora</taxon>
    </lineage>
</organism>
<comment type="subcellular location">
    <subcellularLocation>
        <location evidence="1">Cell membrane</location>
        <topology evidence="1">Multi-pass membrane protein</topology>
    </subcellularLocation>
</comment>
<protein>
    <recommendedName>
        <fullName evidence="3">P-type Ca(2+) transporter</fullName>
        <ecNumber evidence="3">7.2.2.10</ecNumber>
    </recommendedName>
</protein>
<dbReference type="SUPFAM" id="SSF56784">
    <property type="entry name" value="HAD-like"/>
    <property type="match status" value="1"/>
</dbReference>
<dbReference type="GO" id="GO:0005524">
    <property type="term" value="F:ATP binding"/>
    <property type="evidence" value="ECO:0007669"/>
    <property type="project" value="UniProtKB-KW"/>
</dbReference>
<dbReference type="PANTHER" id="PTHR42861">
    <property type="entry name" value="CALCIUM-TRANSPORTING ATPASE"/>
    <property type="match status" value="1"/>
</dbReference>
<evidence type="ECO:0000256" key="13">
    <source>
        <dbReference type="ARBA" id="ARBA00023136"/>
    </source>
</evidence>
<evidence type="ECO:0000256" key="10">
    <source>
        <dbReference type="ARBA" id="ARBA00022840"/>
    </source>
</evidence>
<dbReference type="Gene3D" id="3.40.50.1000">
    <property type="entry name" value="HAD superfamily/HAD-like"/>
    <property type="match status" value="1"/>
</dbReference>
<dbReference type="FunFam" id="2.70.150.10:FF:000016">
    <property type="entry name" value="Calcium-transporting P-type ATPase putative"/>
    <property type="match status" value="1"/>
</dbReference>
<dbReference type="InterPro" id="IPR023214">
    <property type="entry name" value="HAD_sf"/>
</dbReference>
<dbReference type="GO" id="GO:0140352">
    <property type="term" value="P:export from cell"/>
    <property type="evidence" value="ECO:0007669"/>
    <property type="project" value="UniProtKB-ARBA"/>
</dbReference>
<keyword evidence="6 15" id="KW-0812">Transmembrane</keyword>
<dbReference type="NCBIfam" id="TIGR01494">
    <property type="entry name" value="ATPase_P-type"/>
    <property type="match status" value="4"/>
</dbReference>
<keyword evidence="7" id="KW-0479">Metal-binding</keyword>
<reference evidence="17" key="1">
    <citation type="submission" date="2019-04" db="EMBL/GenBank/DDBJ databases">
        <title>Evolution of Biomass-Degrading Anaerobic Consortia Revealed by Metagenomics.</title>
        <authorList>
            <person name="Peng X."/>
        </authorList>
    </citation>
    <scope>NUCLEOTIDE SEQUENCE</scope>
    <source>
        <strain evidence="17">SIG551</strain>
    </source>
</reference>
<dbReference type="SMART" id="SM00831">
    <property type="entry name" value="Cation_ATPase_N"/>
    <property type="match status" value="1"/>
</dbReference>
<dbReference type="PRINTS" id="PR00120">
    <property type="entry name" value="HATPASE"/>
</dbReference>
<evidence type="ECO:0000256" key="8">
    <source>
        <dbReference type="ARBA" id="ARBA00022741"/>
    </source>
</evidence>
<keyword evidence="8" id="KW-0547">Nucleotide-binding</keyword>
<dbReference type="Pfam" id="PF00689">
    <property type="entry name" value="Cation_ATPase_C"/>
    <property type="match status" value="1"/>
</dbReference>
<comment type="similarity">
    <text evidence="2">Belongs to the cation transport ATPase (P-type) (TC 3.A.3) family. Type IIA subfamily.</text>
</comment>
<dbReference type="Proteomes" id="UP000754750">
    <property type="component" value="Unassembled WGS sequence"/>
</dbReference>
<evidence type="ECO:0000256" key="7">
    <source>
        <dbReference type="ARBA" id="ARBA00022723"/>
    </source>
</evidence>
<dbReference type="InterPro" id="IPR059000">
    <property type="entry name" value="ATPase_P-type_domA"/>
</dbReference>
<keyword evidence="11" id="KW-1278">Translocase</keyword>
<feature type="transmembrane region" description="Helical" evidence="15">
    <location>
        <begin position="272"/>
        <end position="296"/>
    </location>
</feature>
<feature type="transmembrane region" description="Helical" evidence="15">
    <location>
        <begin position="78"/>
        <end position="97"/>
    </location>
</feature>
<evidence type="ECO:0000259" key="16">
    <source>
        <dbReference type="SMART" id="SM00831"/>
    </source>
</evidence>
<evidence type="ECO:0000256" key="14">
    <source>
        <dbReference type="ARBA" id="ARBA00048694"/>
    </source>
</evidence>
<dbReference type="GO" id="GO:0016887">
    <property type="term" value="F:ATP hydrolysis activity"/>
    <property type="evidence" value="ECO:0007669"/>
    <property type="project" value="InterPro"/>
</dbReference>
<dbReference type="InterPro" id="IPR004014">
    <property type="entry name" value="ATPase_P-typ_cation-transptr_N"/>
</dbReference>
<dbReference type="FunFam" id="3.40.50.1000:FF:000001">
    <property type="entry name" value="Phospholipid-transporting ATPase IC"/>
    <property type="match status" value="1"/>
</dbReference>
<dbReference type="NCBIfam" id="TIGR01517">
    <property type="entry name" value="ATPase-IIB_Ca"/>
    <property type="match status" value="1"/>
</dbReference>
<keyword evidence="13 15" id="KW-0472">Membrane</keyword>
<feature type="transmembrane region" description="Helical" evidence="15">
    <location>
        <begin position="834"/>
        <end position="855"/>
    </location>
</feature>
<dbReference type="GO" id="GO:0005886">
    <property type="term" value="C:plasma membrane"/>
    <property type="evidence" value="ECO:0007669"/>
    <property type="project" value="UniProtKB-SubCell"/>
</dbReference>
<dbReference type="RefSeq" id="WP_020072805.1">
    <property type="nucleotide sequence ID" value="NZ_JBKWRC010000001.1"/>
</dbReference>
<feature type="transmembrane region" description="Helical" evidence="15">
    <location>
        <begin position="54"/>
        <end position="72"/>
    </location>
</feature>
<comment type="catalytic activity">
    <reaction evidence="14">
        <text>Ca(2+)(in) + ATP + H2O = Ca(2+)(out) + ADP + phosphate + H(+)</text>
        <dbReference type="Rhea" id="RHEA:18105"/>
        <dbReference type="ChEBI" id="CHEBI:15377"/>
        <dbReference type="ChEBI" id="CHEBI:15378"/>
        <dbReference type="ChEBI" id="CHEBI:29108"/>
        <dbReference type="ChEBI" id="CHEBI:30616"/>
        <dbReference type="ChEBI" id="CHEBI:43474"/>
        <dbReference type="ChEBI" id="CHEBI:456216"/>
        <dbReference type="EC" id="7.2.2.10"/>
    </reaction>
</comment>
<dbReference type="CDD" id="cd02089">
    <property type="entry name" value="P-type_ATPase_Ca_prok"/>
    <property type="match status" value="1"/>
</dbReference>
<evidence type="ECO:0000313" key="17">
    <source>
        <dbReference type="EMBL" id="MBE6832271.1"/>
    </source>
</evidence>
<dbReference type="AlphaFoldDB" id="A0A928KSS7"/>
<evidence type="ECO:0000256" key="2">
    <source>
        <dbReference type="ARBA" id="ARBA00005675"/>
    </source>
</evidence>
<dbReference type="Gene3D" id="3.40.1110.10">
    <property type="entry name" value="Calcium-transporting ATPase, cytoplasmic domain N"/>
    <property type="match status" value="1"/>
</dbReference>
<dbReference type="PROSITE" id="PS00154">
    <property type="entry name" value="ATPASE_E1_E2"/>
    <property type="match status" value="1"/>
</dbReference>
<dbReference type="Pfam" id="PF08282">
    <property type="entry name" value="Hydrolase_3"/>
    <property type="match status" value="1"/>
</dbReference>
<evidence type="ECO:0000256" key="3">
    <source>
        <dbReference type="ARBA" id="ARBA00012790"/>
    </source>
</evidence>
<dbReference type="Gene3D" id="1.20.1110.10">
    <property type="entry name" value="Calcium-transporting ATPase, transmembrane domain"/>
    <property type="match status" value="1"/>
</dbReference>
<feature type="domain" description="Cation-transporting P-type ATPase N-terminal" evidence="16">
    <location>
        <begin position="1"/>
        <end position="71"/>
    </location>
</feature>
<sequence>MSREECIRQLKTDPKRGLTVPQAEQRKREYGHNELREGKRPGLIAKFLEQFKDFMVIILLIAAAVSFFTSLFRHDGDYIDPIIILLIVIVNAVIGVLQESRAEKAIDALKKLTSPESVVMRDGKRVKIASKEIVPGDIVFLTEGDFVPADLRILEAHNLRAEESALTGESLPVEKSAELVCGDKTPLGDRRNMLYSGSSVAAGRGVGVAVATGMETQVGKIAHMLHSEEAPQTPLQKRLAHTGKVLGIGALAICAAIFLMGLIQSVEPLDMFMISISLAVAAIPEGLPAVVTIVLAMGVRRMASCRAIVRRMPAVETLGSASVICSDKTGTLTQNKMTVVEVAGYDGLLTKQDTQARRILELAALCNNCTVSGGKIQGDPTEAALLAASPVPKDQLERRMPRVREIPFQSARKMMTTVHRLDNQQYRIITKGAPDLLMERCTTCQGGSFTAPMDQQVRRELQRRNEQMASRALRVLGVAYRDVKQLPPENEWEKDLVFCGFIGMIDPPRPEAERAVRLCKKAGIRAVMITGDHVATAVAIAGKLGMMGPEDKALTGQQLDQMQQRDLERNIYQYSVFARVSPEHKVRIVKAYQKRGEVVAMTGDGVNDAPALKAADIGCAMGISGTDVAKGAADMVLTDDNFATIVEAVREGRGIYANIRKTIHFLISCNIGEILTVFLAFLLHLPLPLLAIQLLWINLVTDSLPALALGVEPIENDVMEQPPHRQNESIFAGGMGYNILVEGCLIGALALLAYSVGRAFFDIDPSYPIVGRTMAFATLSLSQIVHSYNMRSSHSLFRIGFLSNPQLVAASAICTLMQVSVIAVAPVAQIFKTAVLSGAQWAAVALISLVPFVIVEAEKALLGATSGKKENEKRKILRKN</sequence>